<protein>
    <submittedName>
        <fullName evidence="3">Uncharacterized protein</fullName>
    </submittedName>
</protein>
<dbReference type="AlphaFoldDB" id="A0A318LYH3"/>
<feature type="transmembrane region" description="Helical" evidence="2">
    <location>
        <begin position="445"/>
        <end position="462"/>
    </location>
</feature>
<feature type="transmembrane region" description="Helical" evidence="2">
    <location>
        <begin position="133"/>
        <end position="153"/>
    </location>
</feature>
<evidence type="ECO:0000313" key="3">
    <source>
        <dbReference type="EMBL" id="PXY38515.1"/>
    </source>
</evidence>
<dbReference type="Proteomes" id="UP000247892">
    <property type="component" value="Unassembled WGS sequence"/>
</dbReference>
<feature type="transmembrane region" description="Helical" evidence="2">
    <location>
        <begin position="264"/>
        <end position="284"/>
    </location>
</feature>
<keyword evidence="2" id="KW-0812">Transmembrane</keyword>
<evidence type="ECO:0000256" key="2">
    <source>
        <dbReference type="SAM" id="Phobius"/>
    </source>
</evidence>
<feature type="compositionally biased region" description="Basic and acidic residues" evidence="1">
    <location>
        <begin position="205"/>
        <end position="214"/>
    </location>
</feature>
<gene>
    <name evidence="3" type="ORF">BA062_01880</name>
</gene>
<evidence type="ECO:0000256" key="1">
    <source>
        <dbReference type="SAM" id="MobiDB-lite"/>
    </source>
</evidence>
<name>A0A318LYH3_9PSEU</name>
<feature type="region of interest" description="Disordered" evidence="1">
    <location>
        <begin position="188"/>
        <end position="215"/>
    </location>
</feature>
<evidence type="ECO:0000313" key="4">
    <source>
        <dbReference type="Proteomes" id="UP000247892"/>
    </source>
</evidence>
<dbReference type="InterPro" id="IPR045927">
    <property type="entry name" value="DUF6346"/>
</dbReference>
<keyword evidence="2" id="KW-1133">Transmembrane helix</keyword>
<organism evidence="3 4">
    <name type="scientific">Prauserella flavalba</name>
    <dbReference type="NCBI Taxonomy" id="1477506"/>
    <lineage>
        <taxon>Bacteria</taxon>
        <taxon>Bacillati</taxon>
        <taxon>Actinomycetota</taxon>
        <taxon>Actinomycetes</taxon>
        <taxon>Pseudonocardiales</taxon>
        <taxon>Pseudonocardiaceae</taxon>
        <taxon>Prauserella</taxon>
    </lineage>
</organism>
<sequence length="572" mass="61022">MIADETPLEDPRLLAGLRNRRERLAMFGESVATWLVLVVAVLGLLTAFRIADAPENNTRTGSGAALAQVESCERRGPVSTGGLGYFWECTARVPGVDGPVAFRADELTAADIGRTVPVRQDDGKWVRDVGHPYGFLTVLVWVAVAGGVVFVWATGFRSLFAALAFSATLRYRADPDLRRVTANRYHRDGRLPSVPSAPTAPSSEEPSRPSDPARVEIPLHGANDLAVRIVLVAYLAVNALAVLGLGGVLGYVTHDLGTGFDPAYLLSGALVVLGLALGWVTVYGHREAAKPSVSYVTVTLDEQGIHVPMNDDTTRTVPWRQVEGLVFDEYPGPHGAELVTAYCSRESAEGTPPWPPEFVRTTGRYGHVLSPALPLADAETFAAAAERYRPGVVRWPAREVRRGGFGFARTLRAAARIVRWGAAKAEPGAAVTVDAATPSVARTSGVFTTWLLGLATLAALAGGLEKPALALGVLTCAGIVVLYRARFRGGPGEFVVDGERLRFAQPGGHVLSVDWGDVRELVVEDGLVRLVPSDEPIEGLHAGVLAELSREAGRRLAAAVRERGPERVAVRA</sequence>
<dbReference type="RefSeq" id="WP_110334247.1">
    <property type="nucleotide sequence ID" value="NZ_MASU01000001.1"/>
</dbReference>
<comment type="caution">
    <text evidence="3">The sequence shown here is derived from an EMBL/GenBank/DDBJ whole genome shotgun (WGS) entry which is preliminary data.</text>
</comment>
<feature type="transmembrane region" description="Helical" evidence="2">
    <location>
        <begin position="468"/>
        <end position="485"/>
    </location>
</feature>
<feature type="compositionally biased region" description="Low complexity" evidence="1">
    <location>
        <begin position="192"/>
        <end position="204"/>
    </location>
</feature>
<reference evidence="3 4" key="1">
    <citation type="submission" date="2016-07" db="EMBL/GenBank/DDBJ databases">
        <title>Draft genome sequence of Prauserella sp. YIM 121212, isolated from alkaline soil.</title>
        <authorList>
            <person name="Ruckert C."/>
            <person name="Albersmeier A."/>
            <person name="Jiang C.-L."/>
            <person name="Jiang Y."/>
            <person name="Kalinowski J."/>
            <person name="Schneider O."/>
            <person name="Winkler A."/>
            <person name="Zotchev S.B."/>
        </authorList>
    </citation>
    <scope>NUCLEOTIDE SEQUENCE [LARGE SCALE GENOMIC DNA]</scope>
    <source>
        <strain evidence="3 4">YIM 121212</strain>
    </source>
</reference>
<keyword evidence="2" id="KW-0472">Membrane</keyword>
<keyword evidence="4" id="KW-1185">Reference proteome</keyword>
<feature type="transmembrane region" description="Helical" evidence="2">
    <location>
        <begin position="229"/>
        <end position="252"/>
    </location>
</feature>
<dbReference type="Pfam" id="PF19873">
    <property type="entry name" value="DUF6346"/>
    <property type="match status" value="1"/>
</dbReference>
<dbReference type="OrthoDB" id="3609807at2"/>
<feature type="transmembrane region" description="Helical" evidence="2">
    <location>
        <begin position="31"/>
        <end position="51"/>
    </location>
</feature>
<dbReference type="EMBL" id="MASU01000001">
    <property type="protein sequence ID" value="PXY38515.1"/>
    <property type="molecule type" value="Genomic_DNA"/>
</dbReference>
<proteinExistence type="predicted"/>
<accession>A0A318LYH3</accession>